<evidence type="ECO:0000313" key="2">
    <source>
        <dbReference type="EMBL" id="CAD8162555.1"/>
    </source>
</evidence>
<sequence>MSSKKQKKSQKAAEKGQVNSTNRGKPSDIEKTILQIPNIWTNDQMCLRLIKYLNDVGRHNCLHQAGRSNSDEKYKANKSEIENKREYYEVSERFAAELFGHKCDTKRCIVFFFRSSGDEKFNNLDWIKKQKLDCHDVLIKLSALFAPKFFKDLLTILTQNVSMSTLVDLFLQNGKTPQSYSSIIQNLYIKQMIDTMKQKKSKQQFIEMKKRGDMESDFYSFIQSQFAKDELEKFIKEIRQIFNREIDQYEPLYFENDVQEIDNFQQNQDESIFQPEELDFHRDSNYFIQALD</sequence>
<dbReference type="OrthoDB" id="310044at2759"/>
<evidence type="ECO:0000256" key="1">
    <source>
        <dbReference type="SAM" id="MobiDB-lite"/>
    </source>
</evidence>
<organism evidence="2 3">
    <name type="scientific">Paramecium pentaurelia</name>
    <dbReference type="NCBI Taxonomy" id="43138"/>
    <lineage>
        <taxon>Eukaryota</taxon>
        <taxon>Sar</taxon>
        <taxon>Alveolata</taxon>
        <taxon>Ciliophora</taxon>
        <taxon>Intramacronucleata</taxon>
        <taxon>Oligohymenophorea</taxon>
        <taxon>Peniculida</taxon>
        <taxon>Parameciidae</taxon>
        <taxon>Paramecium</taxon>
    </lineage>
</organism>
<dbReference type="Proteomes" id="UP000689195">
    <property type="component" value="Unassembled WGS sequence"/>
</dbReference>
<proteinExistence type="predicted"/>
<gene>
    <name evidence="2" type="ORF">PPENT_87.1.T0380116</name>
</gene>
<dbReference type="AlphaFoldDB" id="A0A8S1UCA8"/>
<protein>
    <submittedName>
        <fullName evidence="2">Uncharacterized protein</fullName>
    </submittedName>
</protein>
<reference evidence="2" key="1">
    <citation type="submission" date="2021-01" db="EMBL/GenBank/DDBJ databases">
        <authorList>
            <consortium name="Genoscope - CEA"/>
            <person name="William W."/>
        </authorList>
    </citation>
    <scope>NUCLEOTIDE SEQUENCE</scope>
</reference>
<comment type="caution">
    <text evidence="2">The sequence shown here is derived from an EMBL/GenBank/DDBJ whole genome shotgun (WGS) entry which is preliminary data.</text>
</comment>
<evidence type="ECO:0000313" key="3">
    <source>
        <dbReference type="Proteomes" id="UP000689195"/>
    </source>
</evidence>
<dbReference type="EMBL" id="CAJJDO010000038">
    <property type="protein sequence ID" value="CAD8162555.1"/>
    <property type="molecule type" value="Genomic_DNA"/>
</dbReference>
<feature type="compositionally biased region" description="Basic residues" evidence="1">
    <location>
        <begin position="1"/>
        <end position="10"/>
    </location>
</feature>
<keyword evidence="3" id="KW-1185">Reference proteome</keyword>
<feature type="region of interest" description="Disordered" evidence="1">
    <location>
        <begin position="1"/>
        <end position="26"/>
    </location>
</feature>
<name>A0A8S1UCA8_9CILI</name>
<accession>A0A8S1UCA8</accession>